<evidence type="ECO:0000313" key="2">
    <source>
        <dbReference type="EMBL" id="WOK07648.1"/>
    </source>
</evidence>
<keyword evidence="3" id="KW-1185">Reference proteome</keyword>
<feature type="domain" description="DUF4296" evidence="1">
    <location>
        <begin position="26"/>
        <end position="110"/>
    </location>
</feature>
<sequence>MKNVFWSLGGLFLISLFGCSNKEEIPAGIVAPQRMISILTDIHQLETEVASLKLTYDSSTALYKQQQQLLFDKHNVSDSVYTHSFEYYLEHVEMLDKIYAAVVDSLSVRRNMGPRKEPEESGESL</sequence>
<dbReference type="PROSITE" id="PS51257">
    <property type="entry name" value="PROKAR_LIPOPROTEIN"/>
    <property type="match status" value="1"/>
</dbReference>
<evidence type="ECO:0000313" key="3">
    <source>
        <dbReference type="Proteomes" id="UP001302349"/>
    </source>
</evidence>
<accession>A0ABZ0IRH4</accession>
<protein>
    <submittedName>
        <fullName evidence="2">DUF4296 domain-containing protein</fullName>
    </submittedName>
</protein>
<dbReference type="RefSeq" id="WP_317490318.1">
    <property type="nucleotide sequence ID" value="NZ_CP136051.1"/>
</dbReference>
<dbReference type="InterPro" id="IPR025381">
    <property type="entry name" value="DUF4296"/>
</dbReference>
<gene>
    <name evidence="2" type="ORF">RT717_03300</name>
</gene>
<organism evidence="2 3">
    <name type="scientific">Imperialibacter roseus</name>
    <dbReference type="NCBI Taxonomy" id="1324217"/>
    <lineage>
        <taxon>Bacteria</taxon>
        <taxon>Pseudomonadati</taxon>
        <taxon>Bacteroidota</taxon>
        <taxon>Cytophagia</taxon>
        <taxon>Cytophagales</taxon>
        <taxon>Flammeovirgaceae</taxon>
        <taxon>Imperialibacter</taxon>
    </lineage>
</organism>
<dbReference type="EMBL" id="CP136051">
    <property type="protein sequence ID" value="WOK07648.1"/>
    <property type="molecule type" value="Genomic_DNA"/>
</dbReference>
<name>A0ABZ0IRH4_9BACT</name>
<dbReference type="Proteomes" id="UP001302349">
    <property type="component" value="Chromosome"/>
</dbReference>
<dbReference type="Pfam" id="PF14129">
    <property type="entry name" value="DUF4296"/>
    <property type="match status" value="1"/>
</dbReference>
<evidence type="ECO:0000259" key="1">
    <source>
        <dbReference type="Pfam" id="PF14129"/>
    </source>
</evidence>
<proteinExistence type="predicted"/>
<reference evidence="2 3" key="1">
    <citation type="journal article" date="2023" name="Microbiol. Resour. Announc.">
        <title>Complete Genome Sequence of Imperialibacter roseus strain P4T.</title>
        <authorList>
            <person name="Tizabi D.R."/>
            <person name="Bachvaroff T."/>
            <person name="Hill R.T."/>
        </authorList>
    </citation>
    <scope>NUCLEOTIDE SEQUENCE [LARGE SCALE GENOMIC DNA]</scope>
    <source>
        <strain evidence="2 3">P4T</strain>
    </source>
</reference>